<organism evidence="3 4">
    <name type="scientific">Capnocytophaga genosp. AHN8471</name>
    <dbReference type="NCBI Taxonomy" id="327574"/>
    <lineage>
        <taxon>Bacteria</taxon>
        <taxon>Pseudomonadati</taxon>
        <taxon>Bacteroidota</taxon>
        <taxon>Flavobacteriia</taxon>
        <taxon>Flavobacteriales</taxon>
        <taxon>Flavobacteriaceae</taxon>
        <taxon>Capnocytophaga</taxon>
    </lineage>
</organism>
<dbReference type="InterPro" id="IPR027463">
    <property type="entry name" value="AcrB_DN_DC_subdom"/>
</dbReference>
<dbReference type="Proteomes" id="UP000603506">
    <property type="component" value="Unassembled WGS sequence"/>
</dbReference>
<comment type="caution">
    <text evidence="3">The sequence shown here is derived from an EMBL/GenBank/DDBJ whole genome shotgun (WGS) entry which is preliminary data.</text>
</comment>
<accession>A0ABS1YTZ3</accession>
<feature type="transmembrane region" description="Helical" evidence="1">
    <location>
        <begin position="333"/>
        <end position="352"/>
    </location>
</feature>
<dbReference type="SUPFAM" id="SSF82714">
    <property type="entry name" value="Multidrug efflux transporter AcrB TolC docking domain, DN and DC subdomains"/>
    <property type="match status" value="2"/>
</dbReference>
<proteinExistence type="predicted"/>
<evidence type="ECO:0000259" key="2">
    <source>
        <dbReference type="PROSITE" id="PS50156"/>
    </source>
</evidence>
<dbReference type="SUPFAM" id="SSF82693">
    <property type="entry name" value="Multidrug efflux transporter AcrB pore domain, PN1, PN2, PC1 and PC2 subdomains"/>
    <property type="match status" value="3"/>
</dbReference>
<reference evidence="3 4" key="1">
    <citation type="submission" date="2021-01" db="EMBL/GenBank/DDBJ databases">
        <title>Evidence that Capnocytophaga endodontalis is a later homotypic synonym for Capnocytophaga genospecies AHN8471, and request for opinion on proposed recognition of strain AHN8471 as type strain of the species.</title>
        <authorList>
            <person name="Nicholson A.C."/>
            <person name="Hopper C.L."/>
            <person name="Gulvik C.A."/>
            <person name="Mcquiston J.R."/>
            <person name="Lau E.F."/>
        </authorList>
    </citation>
    <scope>NUCLEOTIDE SEQUENCE [LARGE SCALE GENOMIC DNA]</scope>
    <source>
        <strain evidence="3 4">AHN9576</strain>
    </source>
</reference>
<feature type="transmembrane region" description="Helical" evidence="1">
    <location>
        <begin position="921"/>
        <end position="942"/>
    </location>
</feature>
<dbReference type="Pfam" id="PF00873">
    <property type="entry name" value="ACR_tran"/>
    <property type="match status" value="1"/>
</dbReference>
<dbReference type="Gene3D" id="3.30.2090.10">
    <property type="entry name" value="Multidrug efflux transporter AcrB TolC docking domain, DN and DC subdomains"/>
    <property type="match status" value="2"/>
</dbReference>
<dbReference type="SUPFAM" id="SSF82866">
    <property type="entry name" value="Multidrug efflux transporter AcrB transmembrane domain"/>
    <property type="match status" value="2"/>
</dbReference>
<evidence type="ECO:0000313" key="3">
    <source>
        <dbReference type="EMBL" id="MBM0649696.1"/>
    </source>
</evidence>
<dbReference type="RefSeq" id="WP_203094508.1">
    <property type="nucleotide sequence ID" value="NZ_JAESPH010000022.1"/>
</dbReference>
<feature type="transmembrane region" description="Helical" evidence="1">
    <location>
        <begin position="533"/>
        <end position="552"/>
    </location>
</feature>
<dbReference type="InterPro" id="IPR000731">
    <property type="entry name" value="SSD"/>
</dbReference>
<keyword evidence="1" id="KW-1133">Transmembrane helix</keyword>
<protein>
    <submittedName>
        <fullName evidence="3">Efflux RND transporter permease subunit</fullName>
    </submittedName>
</protein>
<dbReference type="Gene3D" id="3.30.70.1440">
    <property type="entry name" value="Multidrug efflux transporter AcrB pore domain"/>
    <property type="match status" value="1"/>
</dbReference>
<name>A0ABS1YTZ3_9FLAO</name>
<dbReference type="PANTHER" id="PTHR32063:SF0">
    <property type="entry name" value="SWARMING MOTILITY PROTEIN SWRC"/>
    <property type="match status" value="1"/>
</dbReference>
<dbReference type="InterPro" id="IPR001036">
    <property type="entry name" value="Acrflvin-R"/>
</dbReference>
<feature type="domain" description="SSD" evidence="2">
    <location>
        <begin position="358"/>
        <end position="487"/>
    </location>
</feature>
<dbReference type="Gene3D" id="3.30.70.1320">
    <property type="entry name" value="Multidrug efflux transporter AcrB pore domain like"/>
    <property type="match status" value="1"/>
</dbReference>
<feature type="transmembrane region" description="Helical" evidence="1">
    <location>
        <begin position="462"/>
        <end position="485"/>
    </location>
</feature>
<gene>
    <name evidence="3" type="ORF">JNB19_02810</name>
</gene>
<feature type="transmembrane region" description="Helical" evidence="1">
    <location>
        <begin position="359"/>
        <end position="379"/>
    </location>
</feature>
<dbReference type="EMBL" id="JAEUAH010000002">
    <property type="protein sequence ID" value="MBM0649696.1"/>
    <property type="molecule type" value="Genomic_DNA"/>
</dbReference>
<feature type="transmembrane region" description="Helical" evidence="1">
    <location>
        <begin position="430"/>
        <end position="450"/>
    </location>
</feature>
<dbReference type="PROSITE" id="PS50156">
    <property type="entry name" value="SSD"/>
    <property type="match status" value="1"/>
</dbReference>
<evidence type="ECO:0000313" key="4">
    <source>
        <dbReference type="Proteomes" id="UP000603506"/>
    </source>
</evidence>
<feature type="transmembrane region" description="Helical" evidence="1">
    <location>
        <begin position="970"/>
        <end position="992"/>
    </location>
</feature>
<dbReference type="Gene3D" id="1.20.1640.10">
    <property type="entry name" value="Multidrug efflux transporter AcrB transmembrane domain"/>
    <property type="match status" value="2"/>
</dbReference>
<keyword evidence="4" id="KW-1185">Reference proteome</keyword>
<feature type="transmembrane region" description="Helical" evidence="1">
    <location>
        <begin position="385"/>
        <end position="409"/>
    </location>
</feature>
<keyword evidence="1" id="KW-0472">Membrane</keyword>
<dbReference type="Gene3D" id="3.30.70.1430">
    <property type="entry name" value="Multidrug efflux transporter AcrB pore domain"/>
    <property type="match status" value="2"/>
</dbReference>
<feature type="transmembrane region" description="Helical" evidence="1">
    <location>
        <begin position="998"/>
        <end position="1024"/>
    </location>
</feature>
<feature type="transmembrane region" description="Helical" evidence="1">
    <location>
        <begin position="866"/>
        <end position="888"/>
    </location>
</feature>
<keyword evidence="1" id="KW-0812">Transmembrane</keyword>
<evidence type="ECO:0000256" key="1">
    <source>
        <dbReference type="SAM" id="Phobius"/>
    </source>
</evidence>
<dbReference type="PRINTS" id="PR00702">
    <property type="entry name" value="ACRIFLAVINRP"/>
</dbReference>
<feature type="transmembrane region" description="Helical" evidence="1">
    <location>
        <begin position="895"/>
        <end position="915"/>
    </location>
</feature>
<sequence>MDLIKLSIKRPSVLIVMLLLLLLGGFYSYKLLNYELIPKFEVNVVTISTVYAGASPSEIESTVTKKVEDAVSALENIKKIYSYSYESLSVVVVQLTNDANVDNTLNEAQRKINAIRADLPDDAKEPSLSKFSLSDLPIVSIGVTSKLSAQELYDLVDKKIQPELSRVPGVAQVNIIGGRKREIRVSIDAKKLEGYGLSIAQVQQLIAASNMEIPAGKIKTRENSTSIRLLGKLQDVEQLRNLILASQNGVEIRLSDVADVQDTEEEATKIARIDQENTLLLQVLKQTDANAVSVSELVRKKMAQVEQTYKNEGVKMLLAEDTSEFTLEAANSVMSDLILAIVLVAVVMFFFLHSLRNAIIVMVSIPTSLIATFIGMYFFGFTLNLMSLVALSMVVGILVDDAIVVLENIHRHMEMGKNKVRAAFDGSKEIVLTVMAITLVIVVVFVPISLGNAIVVKVLREFCLTVAIATMLSLLMSFTVVPWLYSRFGKLEHANPNSFLGKMTIGFEGYLKRFTQFFSDLLIWVFANKWKTIILVFFLFVGSCSLIPTGFIGSEFMPNMDRGKFLVQFELNKDASLEQTNFITQKAENYLRNLKVEGTNKPLVESMITTVGQSTSGMGASQATPYKSEIQLTIIDKKERNESTNVIAAKLKRKLSQYLVDAKVKTIPVGLMGAEQAPIALVVTSDNVEVAQQYAEKTAELLKTVEGATEIKLSSESGNPEINVQIDRDKMAMLGLNIATVGGTMRTAFNGNDDSKFRTGDSEYDINIVFEEGSRQSMDDIENMMFINSVGQQVKLSQFANIVYASGPTQLERYDKSPSVTVKAQSVGRPTGTIVSEWKTKIDQLEKPANVHFVFTGDQEMQDEGFGTLFISLFAAILLVYMVMVVLYDSFSRPFVVLFSIPLSFIGALVALALANMSLNIFTLLGIIMLIGLVAKNAIMLVDFANHRKQEGEDTVTALIQANHARLRPILMTTIAMVAGMIPLAIANGAGAEVNNGLAIVIIGGLISSLFLTLIVVPLVYLIFDNIGRRFGKGTKTDYEKLMIADYEHRDIKGEHEVYNYSSL</sequence>
<dbReference type="PANTHER" id="PTHR32063">
    <property type="match status" value="1"/>
</dbReference>